<sequence>MGLGDLSNCSRCGKVFVKTIYDICPNCVKEIDEEYHICAEYLRENKMVNIYELSEATGVSVRQITQFIREGRISIVDNPNMGYPCESCGTVISKGRLCKKCSDRLTKGIKKVLEEKELEQEINNPEKKEKTYYQFGVNFKSKNNR</sequence>
<comment type="caution">
    <text evidence="1">The sequence shown here is derived from an EMBL/GenBank/DDBJ whole genome shotgun (WGS) entry which is preliminary data.</text>
</comment>
<keyword evidence="2" id="KW-1185">Reference proteome</keyword>
<proteinExistence type="predicted"/>
<dbReference type="Proteomes" id="UP000243739">
    <property type="component" value="Unassembled WGS sequence"/>
</dbReference>
<reference evidence="1 2" key="1">
    <citation type="submission" date="2016-09" db="EMBL/GenBank/DDBJ databases">
        <title>Draft genome sequence for the type strain of Vulcanibacillus modesticaldus BR, a strictly anaerobic, moderately thermophilic, and nitrate-reducing bacterium from deep sea-hydrothermal vents of the Mid-Atlantic Ridge.</title>
        <authorList>
            <person name="Abin C.A."/>
            <person name="Hollibaugh J.T."/>
        </authorList>
    </citation>
    <scope>NUCLEOTIDE SEQUENCE [LARGE SCALE GENOMIC DNA]</scope>
    <source>
        <strain evidence="1 2">BR</strain>
    </source>
</reference>
<organism evidence="1 2">
    <name type="scientific">Vulcanibacillus modesticaldus</name>
    <dbReference type="NCBI Taxonomy" id="337097"/>
    <lineage>
        <taxon>Bacteria</taxon>
        <taxon>Bacillati</taxon>
        <taxon>Bacillota</taxon>
        <taxon>Bacilli</taxon>
        <taxon>Bacillales</taxon>
        <taxon>Bacillaceae</taxon>
        <taxon>Vulcanibacillus</taxon>
    </lineage>
</organism>
<dbReference type="OrthoDB" id="1739831at2"/>
<evidence type="ECO:0008006" key="3">
    <source>
        <dbReference type="Google" id="ProtNLM"/>
    </source>
</evidence>
<dbReference type="AlphaFoldDB" id="A0A1D2YUW6"/>
<name>A0A1D2YUW6_9BACI</name>
<dbReference type="STRING" id="337097.BHF71_08785"/>
<evidence type="ECO:0000313" key="1">
    <source>
        <dbReference type="EMBL" id="OEF99504.1"/>
    </source>
</evidence>
<dbReference type="NCBIfam" id="TIGR03826">
    <property type="entry name" value="YvyF"/>
    <property type="match status" value="1"/>
</dbReference>
<gene>
    <name evidence="1" type="ORF">BHF71_08785</name>
</gene>
<dbReference type="InterPro" id="IPR022258">
    <property type="entry name" value="Flagellar_operon_YvyF"/>
</dbReference>
<dbReference type="RefSeq" id="WP_069656627.1">
    <property type="nucleotide sequence ID" value="NZ_MIJF01000021.1"/>
</dbReference>
<evidence type="ECO:0000313" key="2">
    <source>
        <dbReference type="Proteomes" id="UP000243739"/>
    </source>
</evidence>
<dbReference type="EMBL" id="MIJF01000021">
    <property type="protein sequence ID" value="OEF99504.1"/>
    <property type="molecule type" value="Genomic_DNA"/>
</dbReference>
<protein>
    <recommendedName>
        <fullName evidence="3">Flagellar protein</fullName>
    </recommendedName>
</protein>
<accession>A0A1D2YUW6</accession>